<dbReference type="AlphaFoldDB" id="A0A848PBD0"/>
<name>A0A848PBD0_9RALS</name>
<proteinExistence type="predicted"/>
<keyword evidence="1" id="KW-0732">Signal</keyword>
<evidence type="ECO:0008006" key="4">
    <source>
        <dbReference type="Google" id="ProtNLM"/>
    </source>
</evidence>
<evidence type="ECO:0000256" key="1">
    <source>
        <dbReference type="SAM" id="SignalP"/>
    </source>
</evidence>
<accession>A0A848PBD0</accession>
<dbReference type="RefSeq" id="WP_169341895.1">
    <property type="nucleotide sequence ID" value="NZ_JABBZM010000041.1"/>
</dbReference>
<dbReference type="EMBL" id="JABBZM010000041">
    <property type="protein sequence ID" value="NMV41906.1"/>
    <property type="molecule type" value="Genomic_DNA"/>
</dbReference>
<evidence type="ECO:0000313" key="2">
    <source>
        <dbReference type="EMBL" id="NMV41906.1"/>
    </source>
</evidence>
<sequence>MGIKFLTLILLLAASAGASCQERESIGNSDYDSIKKGCHFEFDDKLKRDVESIKLFPNKESEFNRQVVLYLTSEINKKAIKYKLSFFCRGTGGESKLQWPSVFEGDSAAIQRLLSQKRSPKSIIQEQDAGGRYGRQVNWEKKFAATNWQGTIAYSDRVFGDQATIPESGYFIACPDNKEVSCFSVEINQTERLKKTDVNKIVDLLRGVRISM</sequence>
<gene>
    <name evidence="2" type="ORF">HGR00_28725</name>
</gene>
<feature type="signal peptide" evidence="1">
    <location>
        <begin position="1"/>
        <end position="20"/>
    </location>
</feature>
<protein>
    <recommendedName>
        <fullName evidence="4">Lipoprotein</fullName>
    </recommendedName>
</protein>
<organism evidence="2 3">
    <name type="scientific">Ralstonia insidiosa</name>
    <dbReference type="NCBI Taxonomy" id="190721"/>
    <lineage>
        <taxon>Bacteria</taxon>
        <taxon>Pseudomonadati</taxon>
        <taxon>Pseudomonadota</taxon>
        <taxon>Betaproteobacteria</taxon>
        <taxon>Burkholderiales</taxon>
        <taxon>Burkholderiaceae</taxon>
        <taxon>Ralstonia</taxon>
    </lineage>
</organism>
<evidence type="ECO:0000313" key="3">
    <source>
        <dbReference type="Proteomes" id="UP000575469"/>
    </source>
</evidence>
<feature type="chain" id="PRO_5032529536" description="Lipoprotein" evidence="1">
    <location>
        <begin position="21"/>
        <end position="212"/>
    </location>
</feature>
<reference evidence="2 3" key="1">
    <citation type="submission" date="2020-04" db="EMBL/GenBank/DDBJ databases">
        <title>Ralstonia insidiosa genome sequencing and assembly.</title>
        <authorList>
            <person name="Martins R.C.R."/>
            <person name="Perdigao-Neto L.V."/>
            <person name="Levin A.S.S."/>
            <person name="Costa S.F."/>
        </authorList>
    </citation>
    <scope>NUCLEOTIDE SEQUENCE [LARGE SCALE GENOMIC DNA]</scope>
    <source>
        <strain evidence="2 3">5047</strain>
    </source>
</reference>
<comment type="caution">
    <text evidence="2">The sequence shown here is derived from an EMBL/GenBank/DDBJ whole genome shotgun (WGS) entry which is preliminary data.</text>
</comment>
<dbReference type="Proteomes" id="UP000575469">
    <property type="component" value="Unassembled WGS sequence"/>
</dbReference>
<dbReference type="PROSITE" id="PS51257">
    <property type="entry name" value="PROKAR_LIPOPROTEIN"/>
    <property type="match status" value="1"/>
</dbReference>